<evidence type="ECO:0000256" key="5">
    <source>
        <dbReference type="SAM" id="Phobius"/>
    </source>
</evidence>
<feature type="transmembrane region" description="Helical" evidence="5">
    <location>
        <begin position="96"/>
        <end position="116"/>
    </location>
</feature>
<organism evidence="7 8">
    <name type="scientific">Halolamina salifodinae</name>
    <dbReference type="NCBI Taxonomy" id="1202767"/>
    <lineage>
        <taxon>Archaea</taxon>
        <taxon>Methanobacteriati</taxon>
        <taxon>Methanobacteriota</taxon>
        <taxon>Stenosarchaea group</taxon>
        <taxon>Halobacteria</taxon>
        <taxon>Halobacteriales</taxon>
        <taxon>Haloferacaceae</taxon>
    </lineage>
</organism>
<feature type="transmembrane region" description="Helical" evidence="5">
    <location>
        <begin position="70"/>
        <end position="90"/>
    </location>
</feature>
<feature type="transmembrane region" description="Helical" evidence="5">
    <location>
        <begin position="288"/>
        <end position="305"/>
    </location>
</feature>
<comment type="subcellular location">
    <subcellularLocation>
        <location evidence="1">Membrane</location>
        <topology evidence="1">Multi-pass membrane protein</topology>
    </subcellularLocation>
</comment>
<feature type="domain" description="EamA" evidence="6">
    <location>
        <begin position="9"/>
        <end position="140"/>
    </location>
</feature>
<feature type="transmembrane region" description="Helical" evidence="5">
    <location>
        <begin position="39"/>
        <end position="58"/>
    </location>
</feature>
<dbReference type="InterPro" id="IPR000620">
    <property type="entry name" value="EamA_dom"/>
</dbReference>
<feature type="transmembrane region" description="Helical" evidence="5">
    <location>
        <begin position="201"/>
        <end position="221"/>
    </location>
</feature>
<evidence type="ECO:0000313" key="7">
    <source>
        <dbReference type="EMBL" id="MBP1987613.1"/>
    </source>
</evidence>
<name>A0A8T4GZR5_9EURY</name>
<evidence type="ECO:0000259" key="6">
    <source>
        <dbReference type="Pfam" id="PF00892"/>
    </source>
</evidence>
<keyword evidence="8" id="KW-1185">Reference proteome</keyword>
<dbReference type="Proteomes" id="UP000823736">
    <property type="component" value="Unassembled WGS sequence"/>
</dbReference>
<proteinExistence type="predicted"/>
<dbReference type="GO" id="GO:0016020">
    <property type="term" value="C:membrane"/>
    <property type="evidence" value="ECO:0007669"/>
    <property type="project" value="UniProtKB-SubCell"/>
</dbReference>
<evidence type="ECO:0000256" key="1">
    <source>
        <dbReference type="ARBA" id="ARBA00004141"/>
    </source>
</evidence>
<keyword evidence="2 5" id="KW-0812">Transmembrane</keyword>
<sequence>MSRYQDAALFALLAVAWGAGFSAIEVGLRTLDPVLFAGYRFDVGAAVTLTALAALGRLEVPQVRADWEAIFAAAALLVFGNVFFLFVGQLYTSGSIASVVYSLNPVLTVGFAAVLLSGAGLAARDAVGIVLGLIGVVLIARPDPTATAAAPANAPEFLSPVFAVLGPDGVGAALVFGAVISVAAGSVLLRRIEAPMASLPTTGWAMAVGAVMLHAASLAMGETVTVPSGTDTLLAVAYVGVVASSVGYGAYFTLMRRRGPFTANLVSYAVPVVASLTGWALLGEQLPPVAIAGFGFILLGFLVLNREVVAEELHRFGV</sequence>
<dbReference type="EMBL" id="JAGGLC010000004">
    <property type="protein sequence ID" value="MBP1987613.1"/>
    <property type="molecule type" value="Genomic_DNA"/>
</dbReference>
<feature type="transmembrane region" description="Helical" evidence="5">
    <location>
        <begin position="261"/>
        <end position="282"/>
    </location>
</feature>
<feature type="transmembrane region" description="Helical" evidence="5">
    <location>
        <begin position="123"/>
        <end position="141"/>
    </location>
</feature>
<dbReference type="OrthoDB" id="17861at2157"/>
<dbReference type="PANTHER" id="PTHR32322">
    <property type="entry name" value="INNER MEMBRANE TRANSPORTER"/>
    <property type="match status" value="1"/>
</dbReference>
<evidence type="ECO:0000256" key="4">
    <source>
        <dbReference type="ARBA" id="ARBA00023136"/>
    </source>
</evidence>
<reference evidence="7" key="1">
    <citation type="submission" date="2021-03" db="EMBL/GenBank/DDBJ databases">
        <title>Genomic Encyclopedia of Type Strains, Phase IV (KMG-IV): sequencing the most valuable type-strain genomes for metagenomic binning, comparative biology and taxonomic classification.</title>
        <authorList>
            <person name="Goeker M."/>
        </authorList>
    </citation>
    <scope>NUCLEOTIDE SEQUENCE</scope>
    <source>
        <strain evidence="7">DSM 26232</strain>
    </source>
</reference>
<dbReference type="RefSeq" id="WP_209491972.1">
    <property type="nucleotide sequence ID" value="NZ_JAGGLC010000004.1"/>
</dbReference>
<feature type="transmembrane region" description="Helical" evidence="5">
    <location>
        <begin position="233"/>
        <end position="254"/>
    </location>
</feature>
<dbReference type="Pfam" id="PF00892">
    <property type="entry name" value="EamA"/>
    <property type="match status" value="2"/>
</dbReference>
<feature type="domain" description="EamA" evidence="6">
    <location>
        <begin position="171"/>
        <end position="305"/>
    </location>
</feature>
<gene>
    <name evidence="7" type="ORF">J2753_002114</name>
</gene>
<comment type="caution">
    <text evidence="7">The sequence shown here is derived from an EMBL/GenBank/DDBJ whole genome shotgun (WGS) entry which is preliminary data.</text>
</comment>
<dbReference type="InterPro" id="IPR037185">
    <property type="entry name" value="EmrE-like"/>
</dbReference>
<dbReference type="InterPro" id="IPR050638">
    <property type="entry name" value="AA-Vitamin_Transporters"/>
</dbReference>
<dbReference type="AlphaFoldDB" id="A0A8T4GZR5"/>
<keyword evidence="4 5" id="KW-0472">Membrane</keyword>
<evidence type="ECO:0000313" key="8">
    <source>
        <dbReference type="Proteomes" id="UP000823736"/>
    </source>
</evidence>
<dbReference type="PANTHER" id="PTHR32322:SF2">
    <property type="entry name" value="EAMA DOMAIN-CONTAINING PROTEIN"/>
    <property type="match status" value="1"/>
</dbReference>
<accession>A0A8T4GZR5</accession>
<protein>
    <submittedName>
        <fullName evidence="7">Drug/metabolite transporter (DMT)-like permease</fullName>
    </submittedName>
</protein>
<keyword evidence="3 5" id="KW-1133">Transmembrane helix</keyword>
<evidence type="ECO:0000256" key="2">
    <source>
        <dbReference type="ARBA" id="ARBA00022692"/>
    </source>
</evidence>
<dbReference type="SUPFAM" id="SSF103481">
    <property type="entry name" value="Multidrug resistance efflux transporter EmrE"/>
    <property type="match status" value="2"/>
</dbReference>
<evidence type="ECO:0000256" key="3">
    <source>
        <dbReference type="ARBA" id="ARBA00022989"/>
    </source>
</evidence>
<feature type="transmembrane region" description="Helical" evidence="5">
    <location>
        <begin position="161"/>
        <end position="189"/>
    </location>
</feature>